<evidence type="ECO:0000259" key="1">
    <source>
        <dbReference type="Pfam" id="PF13360"/>
    </source>
</evidence>
<dbReference type="InterPro" id="IPR002372">
    <property type="entry name" value="PQQ_rpt_dom"/>
</dbReference>
<feature type="domain" description="Pyrrolo-quinoline quinone repeat" evidence="1">
    <location>
        <begin position="110"/>
        <end position="336"/>
    </location>
</feature>
<dbReference type="Gene3D" id="2.130.10.10">
    <property type="entry name" value="YVTN repeat-like/Quinoprotein amine dehydrogenase"/>
    <property type="match status" value="1"/>
</dbReference>
<proteinExistence type="predicted"/>
<dbReference type="PANTHER" id="PTHR34512">
    <property type="entry name" value="CELL SURFACE PROTEIN"/>
    <property type="match status" value="1"/>
</dbReference>
<dbReference type="SUPFAM" id="SSF50998">
    <property type="entry name" value="Quinoprotein alcohol dehydrogenase-like"/>
    <property type="match status" value="1"/>
</dbReference>
<dbReference type="InterPro" id="IPR018391">
    <property type="entry name" value="PQQ_b-propeller_rpt"/>
</dbReference>
<dbReference type="Pfam" id="PF13360">
    <property type="entry name" value="PQQ_2"/>
    <property type="match status" value="2"/>
</dbReference>
<dbReference type="InterPro" id="IPR011047">
    <property type="entry name" value="Quinoprotein_ADH-like_sf"/>
</dbReference>
<gene>
    <name evidence="2" type="ORF">ETAA1_28260</name>
</gene>
<dbReference type="Gene3D" id="2.40.10.480">
    <property type="match status" value="1"/>
</dbReference>
<protein>
    <submittedName>
        <fullName evidence="2">Outer membrane biogenesis protein BamB</fullName>
    </submittedName>
</protein>
<dbReference type="KEGG" id="uli:ETAA1_28260"/>
<keyword evidence="3" id="KW-1185">Reference proteome</keyword>
<dbReference type="PANTHER" id="PTHR34512:SF30">
    <property type="entry name" value="OUTER MEMBRANE PROTEIN ASSEMBLY FACTOR BAMB"/>
    <property type="match status" value="1"/>
</dbReference>
<dbReference type="OrthoDB" id="244732at2"/>
<reference evidence="2 3" key="1">
    <citation type="submission" date="2019-02" db="EMBL/GenBank/DDBJ databases">
        <title>Deep-cultivation of Planctomycetes and their phenomic and genomic characterization uncovers novel biology.</title>
        <authorList>
            <person name="Wiegand S."/>
            <person name="Jogler M."/>
            <person name="Boedeker C."/>
            <person name="Pinto D."/>
            <person name="Vollmers J."/>
            <person name="Rivas-Marin E."/>
            <person name="Kohn T."/>
            <person name="Peeters S.H."/>
            <person name="Heuer A."/>
            <person name="Rast P."/>
            <person name="Oberbeckmann S."/>
            <person name="Bunk B."/>
            <person name="Jeske O."/>
            <person name="Meyerdierks A."/>
            <person name="Storesund J.E."/>
            <person name="Kallscheuer N."/>
            <person name="Luecker S."/>
            <person name="Lage O.M."/>
            <person name="Pohl T."/>
            <person name="Merkel B.J."/>
            <person name="Hornburger P."/>
            <person name="Mueller R.-W."/>
            <person name="Bruemmer F."/>
            <person name="Labrenz M."/>
            <person name="Spormann A.M."/>
            <person name="Op den Camp H."/>
            <person name="Overmann J."/>
            <person name="Amann R."/>
            <person name="Jetten M.S.M."/>
            <person name="Mascher T."/>
            <person name="Medema M.H."/>
            <person name="Devos D.P."/>
            <person name="Kaster A.-K."/>
            <person name="Ovreas L."/>
            <person name="Rohde M."/>
            <person name="Galperin M.Y."/>
            <person name="Jogler C."/>
        </authorList>
    </citation>
    <scope>NUCLEOTIDE SEQUENCE [LARGE SCALE GENOMIC DNA]</scope>
    <source>
        <strain evidence="2 3">ETA_A1</strain>
    </source>
</reference>
<dbReference type="AlphaFoldDB" id="A0A517XTT1"/>
<accession>A0A517XTT1</accession>
<dbReference type="InterPro" id="IPR015943">
    <property type="entry name" value="WD40/YVTN_repeat-like_dom_sf"/>
</dbReference>
<name>A0A517XTT1_9BACT</name>
<sequence>MRRLALPAVLLASFVGLGADWARFRGPNGTGVAAGKLPDIDAKAPLWKVAVPGEGISSPIVVGGKVFVQSGAKDGSKRMLTCLDAVTGKTEWTKDVPGHAAKKHAKNSYASGTPASDGKHVYCAWWDGDAMTLAAYDFAGNEKWTASLGSYISDHGAGHSPMVHDGVVYLNADGSKDLGGHATLVAYDAATGQKKWAVERPAHRASFSTPFVWERPGKRTELVVGTTTEITGYDPATGKANWTHPIEWGGAKMKLRVVGSPVASGGLIVCPSGDGGGSRYMLAVDPNGGSPKKVWDSKNSGVPYVPCLLEKNGLLFWVADNGVVACADAKSGTKLWEDRPTTKEVLSSPIMAGSEILAIVTTGEFFVLKAEREYELVRRGSIGEPVSASPALADGRLYVRGATHLFCFGVK</sequence>
<dbReference type="Proteomes" id="UP000319576">
    <property type="component" value="Chromosome"/>
</dbReference>
<dbReference type="RefSeq" id="WP_145239154.1">
    <property type="nucleotide sequence ID" value="NZ_CP036273.1"/>
</dbReference>
<organism evidence="2 3">
    <name type="scientific">Urbifossiella limnaea</name>
    <dbReference type="NCBI Taxonomy" id="2528023"/>
    <lineage>
        <taxon>Bacteria</taxon>
        <taxon>Pseudomonadati</taxon>
        <taxon>Planctomycetota</taxon>
        <taxon>Planctomycetia</taxon>
        <taxon>Gemmatales</taxon>
        <taxon>Gemmataceae</taxon>
        <taxon>Urbifossiella</taxon>
    </lineage>
</organism>
<dbReference type="SMART" id="SM00564">
    <property type="entry name" value="PQQ"/>
    <property type="match status" value="5"/>
</dbReference>
<evidence type="ECO:0000313" key="3">
    <source>
        <dbReference type="Proteomes" id="UP000319576"/>
    </source>
</evidence>
<dbReference type="EMBL" id="CP036273">
    <property type="protein sequence ID" value="QDU20864.1"/>
    <property type="molecule type" value="Genomic_DNA"/>
</dbReference>
<feature type="domain" description="Pyrrolo-quinoline quinone repeat" evidence="1">
    <location>
        <begin position="42"/>
        <end position="101"/>
    </location>
</feature>
<evidence type="ECO:0000313" key="2">
    <source>
        <dbReference type="EMBL" id="QDU20864.1"/>
    </source>
</evidence>